<dbReference type="InterPro" id="IPR015424">
    <property type="entry name" value="PyrdxlP-dep_Trfase"/>
</dbReference>
<dbReference type="SUPFAM" id="SSF53383">
    <property type="entry name" value="PLP-dependent transferases"/>
    <property type="match status" value="1"/>
</dbReference>
<reference evidence="4" key="1">
    <citation type="submission" date="2017-07" db="EMBL/GenBank/DDBJ databases">
        <authorList>
            <person name="Mikheyev A."/>
            <person name="Grau M."/>
        </authorList>
    </citation>
    <scope>NUCLEOTIDE SEQUENCE</scope>
    <source>
        <tissue evidence="4">Venom_gland</tissue>
    </source>
</reference>
<evidence type="ECO:0000256" key="1">
    <source>
        <dbReference type="ARBA" id="ARBA00001933"/>
    </source>
</evidence>
<dbReference type="PANTHER" id="PTHR45688">
    <property type="match status" value="1"/>
</dbReference>
<dbReference type="Pfam" id="PF00202">
    <property type="entry name" value="Aminotran_3"/>
    <property type="match status" value="1"/>
</dbReference>
<organism evidence="4">
    <name type="scientific">Micrurus carvalhoi</name>
    <dbReference type="NCBI Taxonomy" id="3147026"/>
    <lineage>
        <taxon>Eukaryota</taxon>
        <taxon>Metazoa</taxon>
        <taxon>Chordata</taxon>
        <taxon>Craniata</taxon>
        <taxon>Vertebrata</taxon>
        <taxon>Euteleostomi</taxon>
        <taxon>Lepidosauria</taxon>
        <taxon>Squamata</taxon>
        <taxon>Bifurcata</taxon>
        <taxon>Unidentata</taxon>
        <taxon>Episquamata</taxon>
        <taxon>Toxicofera</taxon>
        <taxon>Serpentes</taxon>
        <taxon>Colubroidea</taxon>
        <taxon>Elapidae</taxon>
        <taxon>Elapinae</taxon>
        <taxon>Micrurus</taxon>
    </lineage>
</organism>
<evidence type="ECO:0000256" key="2">
    <source>
        <dbReference type="ARBA" id="ARBA00008954"/>
    </source>
</evidence>
<name>A0A2H6NBJ3_9SAUR</name>
<comment type="similarity">
    <text evidence="2">Belongs to the class-III pyridoxal-phosphate-dependent aminotransferase family.</text>
</comment>
<dbReference type="Gene3D" id="3.90.1150.10">
    <property type="entry name" value="Aspartate Aminotransferase, domain 1"/>
    <property type="match status" value="1"/>
</dbReference>
<dbReference type="AlphaFoldDB" id="A0A2H6NBJ3"/>
<dbReference type="PANTHER" id="PTHR45688:SF6">
    <property type="entry name" value="5-PHOSPHOHYDROXY-L-LYSINE PHOSPHO-LYASE"/>
    <property type="match status" value="1"/>
</dbReference>
<sequence>MGKPIGNGHPVACVATTKEIAEAFSATGVEYFNTFGGNPVSCAIGLTVLDIIEKEQLQAHALRVGNFFMELLNQQKAKHPLIGDIRGVGLFIGVDLVQDQEKRSPASKEAEFIITRLKEEFIMLSTDGPARNVLKFKPPLCFNTKDAELVVDKLDMILRELEIRKT</sequence>
<dbReference type="Gene3D" id="3.40.640.10">
    <property type="entry name" value="Type I PLP-dependent aspartate aminotransferase-like (Major domain)"/>
    <property type="match status" value="1"/>
</dbReference>
<dbReference type="InterPro" id="IPR015421">
    <property type="entry name" value="PyrdxlP-dep_Trfase_major"/>
</dbReference>
<dbReference type="InterPro" id="IPR015422">
    <property type="entry name" value="PyrdxlP-dep_Trfase_small"/>
</dbReference>
<accession>A0A2H6NBJ3</accession>
<dbReference type="GO" id="GO:0005739">
    <property type="term" value="C:mitochondrion"/>
    <property type="evidence" value="ECO:0007669"/>
    <property type="project" value="TreeGrafter"/>
</dbReference>
<dbReference type="GO" id="GO:0030170">
    <property type="term" value="F:pyridoxal phosphate binding"/>
    <property type="evidence" value="ECO:0007669"/>
    <property type="project" value="InterPro"/>
</dbReference>
<proteinExistence type="inferred from homology"/>
<dbReference type="InterPro" id="IPR005814">
    <property type="entry name" value="Aminotrans_3"/>
</dbReference>
<evidence type="ECO:0000256" key="3">
    <source>
        <dbReference type="ARBA" id="ARBA00022898"/>
    </source>
</evidence>
<dbReference type="EMBL" id="IACI01078603">
    <property type="protein sequence ID" value="LAA28865.1"/>
    <property type="molecule type" value="Transcribed_RNA"/>
</dbReference>
<reference evidence="4" key="2">
    <citation type="submission" date="2017-12" db="EMBL/GenBank/DDBJ databases">
        <title>Coralsnake Venomics: Analyses of Venom Gland Transcriptomes and Proteomes of Six Brazilian Taxa.</title>
        <authorList>
            <person name="Aird S.D."/>
            <person name="Jorge da Silva N."/>
            <person name="Qiu L."/>
            <person name="Villar-Briones A."/>
            <person name="Aparecida-Saddi V."/>
            <person name="Campos-Telles M.P."/>
            <person name="Grau M."/>
            <person name="Mikheyev A.S."/>
        </authorList>
    </citation>
    <scope>NUCLEOTIDE SEQUENCE</scope>
    <source>
        <tissue evidence="4">Venom_gland</tissue>
    </source>
</reference>
<protein>
    <submittedName>
        <fullName evidence="4">Uncharacterized protein</fullName>
    </submittedName>
</protein>
<comment type="cofactor">
    <cofactor evidence="1">
        <name>pyridoxal 5'-phosphate</name>
        <dbReference type="ChEBI" id="CHEBI:597326"/>
    </cofactor>
</comment>
<keyword evidence="3" id="KW-0663">Pyridoxal phosphate</keyword>
<dbReference type="GO" id="GO:0008483">
    <property type="term" value="F:transaminase activity"/>
    <property type="evidence" value="ECO:0007669"/>
    <property type="project" value="InterPro"/>
</dbReference>
<dbReference type="EMBL" id="IACI01078601">
    <property type="protein sequence ID" value="LAA28863.1"/>
    <property type="molecule type" value="Transcribed_RNA"/>
</dbReference>
<evidence type="ECO:0000313" key="4">
    <source>
        <dbReference type="EMBL" id="LAA28869.1"/>
    </source>
</evidence>
<dbReference type="EMBL" id="IACI01078606">
    <property type="protein sequence ID" value="LAA28869.1"/>
    <property type="molecule type" value="Transcribed_RNA"/>
</dbReference>